<evidence type="ECO:0000256" key="2">
    <source>
        <dbReference type="ARBA" id="ARBA00012438"/>
    </source>
</evidence>
<dbReference type="RefSeq" id="WP_074490856.1">
    <property type="nucleotide sequence ID" value="NZ_FPAM01000032.1"/>
</dbReference>
<dbReference type="Pfam" id="PF02518">
    <property type="entry name" value="HATPase_c"/>
    <property type="match status" value="1"/>
</dbReference>
<name>A0A1Q6A2M2_9SPHI</name>
<dbReference type="SUPFAM" id="SSF55874">
    <property type="entry name" value="ATPase domain of HSP90 chaperone/DNA topoisomerase II/histidine kinase"/>
    <property type="match status" value="1"/>
</dbReference>
<dbReference type="SUPFAM" id="SSF47384">
    <property type="entry name" value="Homodimeric domain of signal transducing histidine kinase"/>
    <property type="match status" value="1"/>
</dbReference>
<evidence type="ECO:0000256" key="1">
    <source>
        <dbReference type="ARBA" id="ARBA00000085"/>
    </source>
</evidence>
<feature type="transmembrane region" description="Helical" evidence="6">
    <location>
        <begin position="25"/>
        <end position="43"/>
    </location>
</feature>
<dbReference type="CDD" id="cd00082">
    <property type="entry name" value="HisKA"/>
    <property type="match status" value="1"/>
</dbReference>
<feature type="transmembrane region" description="Helical" evidence="6">
    <location>
        <begin position="105"/>
        <end position="123"/>
    </location>
</feature>
<dbReference type="InterPro" id="IPR003594">
    <property type="entry name" value="HATPase_dom"/>
</dbReference>
<dbReference type="AlphaFoldDB" id="A0A1Q6A2M2"/>
<keyword evidence="6" id="KW-0472">Membrane</keyword>
<evidence type="ECO:0000259" key="7">
    <source>
        <dbReference type="PROSITE" id="PS50109"/>
    </source>
</evidence>
<dbReference type="GO" id="GO:0000155">
    <property type="term" value="F:phosphorelay sensor kinase activity"/>
    <property type="evidence" value="ECO:0007669"/>
    <property type="project" value="InterPro"/>
</dbReference>
<evidence type="ECO:0000256" key="5">
    <source>
        <dbReference type="ARBA" id="ARBA00023012"/>
    </source>
</evidence>
<organism evidence="8 9">
    <name type="scientific">Mucilaginibacter polytrichastri</name>
    <dbReference type="NCBI Taxonomy" id="1302689"/>
    <lineage>
        <taxon>Bacteria</taxon>
        <taxon>Pseudomonadati</taxon>
        <taxon>Bacteroidota</taxon>
        <taxon>Sphingobacteriia</taxon>
        <taxon>Sphingobacteriales</taxon>
        <taxon>Sphingobacteriaceae</taxon>
        <taxon>Mucilaginibacter</taxon>
    </lineage>
</organism>
<accession>A0A1Q6A2M2</accession>
<evidence type="ECO:0000313" key="9">
    <source>
        <dbReference type="Proteomes" id="UP000186720"/>
    </source>
</evidence>
<dbReference type="Proteomes" id="UP000186720">
    <property type="component" value="Unassembled WGS sequence"/>
</dbReference>
<feature type="transmembrane region" description="Helical" evidence="6">
    <location>
        <begin position="161"/>
        <end position="179"/>
    </location>
</feature>
<comment type="caution">
    <text evidence="8">The sequence shown here is derived from an EMBL/GenBank/DDBJ whole genome shotgun (WGS) entry which is preliminary data.</text>
</comment>
<dbReference type="Pfam" id="PF00512">
    <property type="entry name" value="HisKA"/>
    <property type="match status" value="1"/>
</dbReference>
<keyword evidence="4" id="KW-0418">Kinase</keyword>
<evidence type="ECO:0000256" key="6">
    <source>
        <dbReference type="SAM" id="Phobius"/>
    </source>
</evidence>
<dbReference type="EC" id="2.7.13.3" evidence="2"/>
<proteinExistence type="predicted"/>
<dbReference type="PANTHER" id="PTHR43711">
    <property type="entry name" value="TWO-COMPONENT HISTIDINE KINASE"/>
    <property type="match status" value="1"/>
</dbReference>
<dbReference type="SMART" id="SM00388">
    <property type="entry name" value="HisKA"/>
    <property type="match status" value="1"/>
</dbReference>
<gene>
    <name evidence="8" type="ORF">RG47T_3725</name>
</gene>
<dbReference type="InterPro" id="IPR050736">
    <property type="entry name" value="Sensor_HK_Regulatory"/>
</dbReference>
<feature type="transmembrane region" description="Helical" evidence="6">
    <location>
        <begin position="49"/>
        <end position="69"/>
    </location>
</feature>
<feature type="transmembrane region" description="Helical" evidence="6">
    <location>
        <begin position="78"/>
        <end position="99"/>
    </location>
</feature>
<keyword evidence="6" id="KW-1133">Transmembrane helix</keyword>
<keyword evidence="6" id="KW-0812">Transmembrane</keyword>
<evidence type="ECO:0000313" key="8">
    <source>
        <dbReference type="EMBL" id="OKS88260.1"/>
    </source>
</evidence>
<keyword evidence="3" id="KW-0808">Transferase</keyword>
<dbReference type="SMART" id="SM00387">
    <property type="entry name" value="HATPase_c"/>
    <property type="match status" value="1"/>
</dbReference>
<feature type="transmembrane region" description="Helical" evidence="6">
    <location>
        <begin position="130"/>
        <end position="149"/>
    </location>
</feature>
<dbReference type="PANTHER" id="PTHR43711:SF26">
    <property type="entry name" value="SENSOR HISTIDINE KINASE RCSC"/>
    <property type="match status" value="1"/>
</dbReference>
<dbReference type="Gene3D" id="3.30.565.10">
    <property type="entry name" value="Histidine kinase-like ATPase, C-terminal domain"/>
    <property type="match status" value="1"/>
</dbReference>
<dbReference type="EMBL" id="MPPL01000001">
    <property type="protein sequence ID" value="OKS88260.1"/>
    <property type="molecule type" value="Genomic_DNA"/>
</dbReference>
<protein>
    <recommendedName>
        <fullName evidence="2">histidine kinase</fullName>
        <ecNumber evidence="2">2.7.13.3</ecNumber>
    </recommendedName>
</protein>
<dbReference type="PROSITE" id="PS50109">
    <property type="entry name" value="HIS_KIN"/>
    <property type="match status" value="1"/>
</dbReference>
<feature type="domain" description="Histidine kinase" evidence="7">
    <location>
        <begin position="231"/>
        <end position="450"/>
    </location>
</feature>
<keyword evidence="9" id="KW-1185">Reference proteome</keyword>
<dbReference type="InterPro" id="IPR036097">
    <property type="entry name" value="HisK_dim/P_sf"/>
</dbReference>
<dbReference type="Gene3D" id="1.10.287.130">
    <property type="match status" value="1"/>
</dbReference>
<dbReference type="OrthoDB" id="1414490at2"/>
<evidence type="ECO:0000256" key="3">
    <source>
        <dbReference type="ARBA" id="ARBA00022679"/>
    </source>
</evidence>
<dbReference type="InterPro" id="IPR005467">
    <property type="entry name" value="His_kinase_dom"/>
</dbReference>
<comment type="catalytic activity">
    <reaction evidence="1">
        <text>ATP + protein L-histidine = ADP + protein N-phospho-L-histidine.</text>
        <dbReference type="EC" id="2.7.13.3"/>
    </reaction>
</comment>
<dbReference type="InterPro" id="IPR003661">
    <property type="entry name" value="HisK_dim/P_dom"/>
</dbReference>
<dbReference type="STRING" id="1302689.RG47T_3725"/>
<dbReference type="InterPro" id="IPR036890">
    <property type="entry name" value="HATPase_C_sf"/>
</dbReference>
<sequence length="450" mass="52232">MFVQISKEEFAKESNKKAWYQTNNIIWTIIFLYPILSIVDFIYASDIWIQFLIVRIILVLIILGLYTFFQTRKYDYRILLHITFLLLSIPSAVLCNIVNIQELTVFFLIYSAIILFFNLQVFWEPINSVIQVIIALVLLAVFFNTLNQYSLDLFISNGGQYFFIISVISCLIVSARYKVTERDVKSQIMIEKSNEQLKQQNKDIVDKNNIIDMQYEKLRKLDEQKNSFINIAGHDLKNLIGSVIMSNNMIKDEEYRLSTDQKEFLQYIQEAAEKMQYMLNMLMDVKEIESPEIKFNSEIFDINSEVQYVYKGLQETAQMKNITLVDNILKLPLNVRLDKVFTGQVFQNLLSNAIKFSQTNNNIKVATSLQRQKFVFEIIDEGIAIGQEELDNMFGKLKTLNDANSSNATGSRLGLGLSIAKLMTQEMGGELSYRSDYNGNYFRVEFNVIN</sequence>
<reference evidence="8 9" key="1">
    <citation type="submission" date="2016-11" db="EMBL/GenBank/DDBJ databases">
        <title>Whole Genome Sequencing of Mucilaginibacter polytrichastri RG4-7(T) isolated from the moss sample.</title>
        <authorList>
            <person name="Li Y."/>
        </authorList>
    </citation>
    <scope>NUCLEOTIDE SEQUENCE [LARGE SCALE GENOMIC DNA]</scope>
    <source>
        <strain evidence="8 9">RG4-7</strain>
    </source>
</reference>
<evidence type="ECO:0000256" key="4">
    <source>
        <dbReference type="ARBA" id="ARBA00022777"/>
    </source>
</evidence>
<keyword evidence="5" id="KW-0902">Two-component regulatory system</keyword>